<dbReference type="Proteomes" id="UP000013526">
    <property type="component" value="Unassembled WGS sequence"/>
</dbReference>
<protein>
    <recommendedName>
        <fullName evidence="4">DUF962 domain-containing protein</fullName>
    </recommendedName>
</protein>
<keyword evidence="1" id="KW-0472">Membrane</keyword>
<dbReference type="EMBL" id="AQGQ01000001">
    <property type="protein sequence ID" value="EOD57019.1"/>
    <property type="molecule type" value="Genomic_DNA"/>
</dbReference>
<keyword evidence="3" id="KW-1185">Reference proteome</keyword>
<dbReference type="Pfam" id="PF06127">
    <property type="entry name" value="Mpo1-like"/>
    <property type="match status" value="1"/>
</dbReference>
<feature type="transmembrane region" description="Helical" evidence="1">
    <location>
        <begin position="39"/>
        <end position="57"/>
    </location>
</feature>
<comment type="caution">
    <text evidence="2">The sequence shown here is derived from an EMBL/GenBank/DDBJ whole genome shotgun (WGS) entry which is preliminary data.</text>
</comment>
<dbReference type="AlphaFoldDB" id="R1HF42"/>
<evidence type="ECO:0000313" key="3">
    <source>
        <dbReference type="Proteomes" id="UP000013526"/>
    </source>
</evidence>
<dbReference type="InterPro" id="IPR009305">
    <property type="entry name" value="Mpo1-like"/>
</dbReference>
<evidence type="ECO:0000256" key="1">
    <source>
        <dbReference type="SAM" id="Phobius"/>
    </source>
</evidence>
<evidence type="ECO:0008006" key="4">
    <source>
        <dbReference type="Google" id="ProtNLM"/>
    </source>
</evidence>
<feature type="transmembrane region" description="Helical" evidence="1">
    <location>
        <begin position="69"/>
        <end position="87"/>
    </location>
</feature>
<reference evidence="2 3" key="1">
    <citation type="journal article" date="2013" name="Genome Announc.">
        <title>Draft Genome Sequence of Aeromonas molluscorum Strain 848TT, Isolated from Bivalve Molluscs.</title>
        <authorList>
            <person name="Spataro N."/>
            <person name="Farfan M."/>
            <person name="Albarral V."/>
            <person name="Sanglas A."/>
            <person name="Loren J.G."/>
            <person name="Fuste M.C."/>
            <person name="Bosch E."/>
        </authorList>
    </citation>
    <scope>NUCLEOTIDE SEQUENCE [LARGE SCALE GENOMIC DNA]</scope>
    <source>
        <strain evidence="2 3">848</strain>
    </source>
</reference>
<name>R1HF42_9GAMM</name>
<keyword evidence="1" id="KW-0812">Transmembrane</keyword>
<dbReference type="PATRIC" id="fig|1268236.3.peg.7"/>
<organism evidence="2 3">
    <name type="scientific">Aeromonas molluscorum 848</name>
    <dbReference type="NCBI Taxonomy" id="1268236"/>
    <lineage>
        <taxon>Bacteria</taxon>
        <taxon>Pseudomonadati</taxon>
        <taxon>Pseudomonadota</taxon>
        <taxon>Gammaproteobacteria</taxon>
        <taxon>Aeromonadales</taxon>
        <taxon>Aeromonadaceae</taxon>
        <taxon>Aeromonas</taxon>
    </lineage>
</organism>
<accession>R1HF42</accession>
<keyword evidence="1" id="KW-1133">Transmembrane helix</keyword>
<evidence type="ECO:0000313" key="2">
    <source>
        <dbReference type="EMBL" id="EOD57019.1"/>
    </source>
</evidence>
<sequence>MLVAIPVLLCCLRLLLPLFLGMTLLTALGLWLCQPGPAPLWPWALGGFVLCWLAQFVGHRLEGKHPAFFTDLQYLLIGPAWLLASLYRRLHLRY</sequence>
<gene>
    <name evidence="2" type="ORF">G113_00040</name>
</gene>
<proteinExistence type="predicted"/>